<dbReference type="EMBL" id="MLYV02001309">
    <property type="protein sequence ID" value="PSR70860.1"/>
    <property type="molecule type" value="Genomic_DNA"/>
</dbReference>
<sequence>MHIPLHAILQLTTRHALFAIATFGLASHCIFRRREPVNAIVLVALLVLLPAIFSLLLAPHYSVAKAIALSFITYFSTLFTSILAYRVSPFHPLAQYPGPLICKVSAFWMAWVAKTGKRHVYMQRLHDQYGDVVRTGIPFIVDP</sequence>
<comment type="caution">
    <text evidence="2">The sequence shown here is derived from an EMBL/GenBank/DDBJ whole genome shotgun (WGS) entry which is preliminary data.</text>
</comment>
<feature type="transmembrane region" description="Helical" evidence="1">
    <location>
        <begin position="12"/>
        <end position="31"/>
    </location>
</feature>
<accession>A0A2R6NEP4</accession>
<evidence type="ECO:0000313" key="2">
    <source>
        <dbReference type="EMBL" id="PSR70860.1"/>
    </source>
</evidence>
<evidence type="ECO:0000313" key="3">
    <source>
        <dbReference type="Proteomes" id="UP000186601"/>
    </source>
</evidence>
<feature type="transmembrane region" description="Helical" evidence="1">
    <location>
        <begin position="63"/>
        <end position="85"/>
    </location>
</feature>
<dbReference type="AlphaFoldDB" id="A0A2R6NEP4"/>
<proteinExistence type="predicted"/>
<name>A0A2R6NEP4_9APHY</name>
<dbReference type="STRING" id="98765.A0A2R6NEP4"/>
<keyword evidence="1" id="KW-0812">Transmembrane</keyword>
<keyword evidence="1" id="KW-1133">Transmembrane helix</keyword>
<feature type="transmembrane region" description="Helical" evidence="1">
    <location>
        <begin position="38"/>
        <end position="57"/>
    </location>
</feature>
<keyword evidence="3" id="KW-1185">Reference proteome</keyword>
<organism evidence="2 3">
    <name type="scientific">Hermanssonia centrifuga</name>
    <dbReference type="NCBI Taxonomy" id="98765"/>
    <lineage>
        <taxon>Eukaryota</taxon>
        <taxon>Fungi</taxon>
        <taxon>Dikarya</taxon>
        <taxon>Basidiomycota</taxon>
        <taxon>Agaricomycotina</taxon>
        <taxon>Agaricomycetes</taxon>
        <taxon>Polyporales</taxon>
        <taxon>Meruliaceae</taxon>
        <taxon>Hermanssonia</taxon>
    </lineage>
</organism>
<reference evidence="2 3" key="1">
    <citation type="submission" date="2018-02" db="EMBL/GenBank/DDBJ databases">
        <title>Genome sequence of the basidiomycete white-rot fungus Phlebia centrifuga.</title>
        <authorList>
            <person name="Granchi Z."/>
            <person name="Peng M."/>
            <person name="de Vries R.P."/>
            <person name="Hilden K."/>
            <person name="Makela M.R."/>
            <person name="Grigoriev I."/>
            <person name="Riley R."/>
        </authorList>
    </citation>
    <scope>NUCLEOTIDE SEQUENCE [LARGE SCALE GENOMIC DNA]</scope>
    <source>
        <strain evidence="2 3">FBCC195</strain>
    </source>
</reference>
<dbReference type="OrthoDB" id="6692864at2759"/>
<keyword evidence="1" id="KW-0472">Membrane</keyword>
<evidence type="ECO:0000256" key="1">
    <source>
        <dbReference type="SAM" id="Phobius"/>
    </source>
</evidence>
<protein>
    <submittedName>
        <fullName evidence="2">Uncharacterized protein</fullName>
    </submittedName>
</protein>
<gene>
    <name evidence="2" type="ORF">PHLCEN_2v13301</name>
</gene>
<dbReference type="Proteomes" id="UP000186601">
    <property type="component" value="Unassembled WGS sequence"/>
</dbReference>